<comment type="caution">
    <text evidence="1">The sequence shown here is derived from an EMBL/GenBank/DDBJ whole genome shotgun (WGS) entry which is preliminary data.</text>
</comment>
<gene>
    <name evidence="1" type="ORF">HR057_02045</name>
</gene>
<keyword evidence="2" id="KW-1185">Reference proteome</keyword>
<evidence type="ECO:0000313" key="2">
    <source>
        <dbReference type="Proteomes" id="UP000625804"/>
    </source>
</evidence>
<dbReference type="RefSeq" id="WP_173729745.1">
    <property type="nucleotide sequence ID" value="NZ_JABTTE010000002.1"/>
</dbReference>
<dbReference type="Proteomes" id="UP000625804">
    <property type="component" value="Unassembled WGS sequence"/>
</dbReference>
<accession>A0A8J8K7A3</accession>
<dbReference type="Gene3D" id="1.20.1260.10">
    <property type="match status" value="1"/>
</dbReference>
<dbReference type="AlphaFoldDB" id="A0A8J8K7A3"/>
<evidence type="ECO:0000313" key="1">
    <source>
        <dbReference type="EMBL" id="NSL50541.1"/>
    </source>
</evidence>
<proteinExistence type="predicted"/>
<dbReference type="InterPro" id="IPR007814">
    <property type="entry name" value="PaaA_PaaC"/>
</dbReference>
<dbReference type="InterPro" id="IPR009078">
    <property type="entry name" value="Ferritin-like_SF"/>
</dbReference>
<dbReference type="EMBL" id="JABTTE010000002">
    <property type="protein sequence ID" value="NSL50541.1"/>
    <property type="molecule type" value="Genomic_DNA"/>
</dbReference>
<dbReference type="SUPFAM" id="SSF47240">
    <property type="entry name" value="Ferritin-like"/>
    <property type="match status" value="1"/>
</dbReference>
<reference evidence="1" key="1">
    <citation type="submission" date="2020-06" db="EMBL/GenBank/DDBJ databases">
        <title>A novel thermopfilic bacterium from Erzurum, Turkey.</title>
        <authorList>
            <person name="Adiguzel A."/>
            <person name="Ay H."/>
            <person name="Baltaci M.O."/>
        </authorList>
    </citation>
    <scope>NUCLEOTIDE SEQUENCE</scope>
    <source>
        <strain evidence="1">P2</strain>
    </source>
</reference>
<organism evidence="1 2">
    <name type="scientific">Calidifontibacillus erzurumensis</name>
    <dbReference type="NCBI Taxonomy" id="2741433"/>
    <lineage>
        <taxon>Bacteria</taxon>
        <taxon>Bacillati</taxon>
        <taxon>Bacillota</taxon>
        <taxon>Bacilli</taxon>
        <taxon>Bacillales</taxon>
        <taxon>Bacillaceae</taxon>
        <taxon>Calidifontibacillus/Schinkia group</taxon>
        <taxon>Calidifontibacillus</taxon>
    </lineage>
</organism>
<name>A0A8J8K7A3_9BACI</name>
<dbReference type="InterPro" id="IPR012347">
    <property type="entry name" value="Ferritin-like"/>
</dbReference>
<dbReference type="Pfam" id="PF05138">
    <property type="entry name" value="PaaA_PaaC"/>
    <property type="match status" value="1"/>
</dbReference>
<sequence>MSKNALIQVIEGIADNKYVLGDRLALVGFSAPDIESCVASMAMAQGELGHSRILYHWVLDIKGHKGKKPDISNETGKSFTELRKIDGWVKLIAGFYVTNVAMDVILDAMIESNNPDVRSNINKLYLEHKEHCIYSEGWALKLLNDIGGVPRKFKEELNKILPQAEAWLKEVETIQGLDEYIVQKNLLSRFQEQIAKVTGIGAVTNA</sequence>
<dbReference type="GO" id="GO:0010124">
    <property type="term" value="P:phenylacetate catabolic process"/>
    <property type="evidence" value="ECO:0007669"/>
    <property type="project" value="InterPro"/>
</dbReference>
<protein>
    <submittedName>
        <fullName evidence="1">Phenylacetate-CoA oxygenase subunit PaaI</fullName>
    </submittedName>
</protein>